<dbReference type="OrthoDB" id="9804315at2"/>
<dbReference type="InterPro" id="IPR001796">
    <property type="entry name" value="DHFR_dom"/>
</dbReference>
<sequence length="175" mass="20150">MKVILIMVQSINGKVRLIINKNQPWSSQEDKKHFSKVTKEIGVVIMGRKTFEEIGKPLDKRKNIVLTGEPEKYQKLEKTYQGSLFFTDEKPESLLNRLEKEGYQTVALIGGPTINALFLEKNLIDEIYLTIEPVIIEGDLSLFSYVQGTYQFKLNEVINLNNDAILLKYQKQQGR</sequence>
<dbReference type="PANTHER" id="PTHR38011:SF7">
    <property type="entry name" value="2,5-DIAMINO-6-RIBOSYLAMINO-4(3H)-PYRIMIDINONE 5'-PHOSPHATE REDUCTASE"/>
    <property type="match status" value="1"/>
</dbReference>
<dbReference type="EMBL" id="LN824141">
    <property type="protein sequence ID" value="CEP78201.1"/>
    <property type="molecule type" value="Genomic_DNA"/>
</dbReference>
<accession>A0A0C7NJR8</accession>
<dbReference type="PROSITE" id="PS51330">
    <property type="entry name" value="DHFR_2"/>
    <property type="match status" value="1"/>
</dbReference>
<dbReference type="STRING" id="1006576.DTL3_0897"/>
<proteinExistence type="predicted"/>
<evidence type="ECO:0000313" key="3">
    <source>
        <dbReference type="Proteomes" id="UP000032809"/>
    </source>
</evidence>
<gene>
    <name evidence="2" type="primary">folA</name>
    <name evidence="2" type="ORF">DTL3_0897</name>
</gene>
<dbReference type="PATRIC" id="fig|1006576.9.peg.882"/>
<feature type="domain" description="DHFR" evidence="1">
    <location>
        <begin position="2"/>
        <end position="175"/>
    </location>
</feature>
<protein>
    <submittedName>
        <fullName evidence="2">Dihydrofolate reductase</fullName>
        <ecNumber evidence="2">1.5.1.3</ecNumber>
    </submittedName>
</protein>
<dbReference type="GO" id="GO:0046654">
    <property type="term" value="P:tetrahydrofolate biosynthetic process"/>
    <property type="evidence" value="ECO:0007669"/>
    <property type="project" value="InterPro"/>
</dbReference>
<dbReference type="Gene3D" id="3.40.430.10">
    <property type="entry name" value="Dihydrofolate Reductase, subunit A"/>
    <property type="match status" value="1"/>
</dbReference>
<name>A0A0C7NJR8_DEFTU</name>
<dbReference type="InterPro" id="IPR024072">
    <property type="entry name" value="DHFR-like_dom_sf"/>
</dbReference>
<dbReference type="Pfam" id="PF00186">
    <property type="entry name" value="DHFR_1"/>
    <property type="match status" value="1"/>
</dbReference>
<dbReference type="GO" id="GO:0004146">
    <property type="term" value="F:dihydrofolate reductase activity"/>
    <property type="evidence" value="ECO:0007669"/>
    <property type="project" value="UniProtKB-EC"/>
</dbReference>
<evidence type="ECO:0000313" key="2">
    <source>
        <dbReference type="EMBL" id="CEP78201.1"/>
    </source>
</evidence>
<dbReference type="PANTHER" id="PTHR38011">
    <property type="entry name" value="DIHYDROFOLATE REDUCTASE FAMILY PROTEIN (AFU_ORTHOLOGUE AFUA_8G06820)"/>
    <property type="match status" value="1"/>
</dbReference>
<dbReference type="CDD" id="cd00209">
    <property type="entry name" value="DHFR"/>
    <property type="match status" value="1"/>
</dbReference>
<dbReference type="AlphaFoldDB" id="A0A0C7NJR8"/>
<dbReference type="InterPro" id="IPR050765">
    <property type="entry name" value="Riboflavin_Biosynth_HTPR"/>
</dbReference>
<dbReference type="RefSeq" id="WP_045087699.1">
    <property type="nucleotide sequence ID" value="NZ_LN824141.1"/>
</dbReference>
<keyword evidence="3" id="KW-1185">Reference proteome</keyword>
<dbReference type="EC" id="1.5.1.3" evidence="2"/>
<reference evidence="3" key="1">
    <citation type="submission" date="2014-11" db="EMBL/GenBank/DDBJ databases">
        <authorList>
            <person name="Wibberg D."/>
        </authorList>
    </citation>
    <scope>NUCLEOTIDE SEQUENCE [LARGE SCALE GENOMIC DNA]</scope>
    <source>
        <strain evidence="3">L3</strain>
    </source>
</reference>
<organism evidence="2 3">
    <name type="scientific">Defluviitoga tunisiensis</name>
    <dbReference type="NCBI Taxonomy" id="1006576"/>
    <lineage>
        <taxon>Bacteria</taxon>
        <taxon>Thermotogati</taxon>
        <taxon>Thermotogota</taxon>
        <taxon>Thermotogae</taxon>
        <taxon>Petrotogales</taxon>
        <taxon>Petrotogaceae</taxon>
        <taxon>Defluviitoga</taxon>
    </lineage>
</organism>
<dbReference type="SUPFAM" id="SSF53597">
    <property type="entry name" value="Dihydrofolate reductase-like"/>
    <property type="match status" value="1"/>
</dbReference>
<dbReference type="Proteomes" id="UP000032809">
    <property type="component" value="Chromosome I"/>
</dbReference>
<dbReference type="PRINTS" id="PR00070">
    <property type="entry name" value="DHFR"/>
</dbReference>
<dbReference type="KEGG" id="dtn:DTL3_0897"/>
<dbReference type="HOGENOM" id="CLU_043966_4_4_0"/>
<evidence type="ECO:0000259" key="1">
    <source>
        <dbReference type="PROSITE" id="PS51330"/>
    </source>
</evidence>
<keyword evidence="2" id="KW-0560">Oxidoreductase</keyword>